<proteinExistence type="predicted"/>
<reference evidence="4" key="1">
    <citation type="submission" date="2017-04" db="EMBL/GenBank/DDBJ databases">
        <authorList>
            <person name="Varghese N."/>
            <person name="Submissions S."/>
        </authorList>
    </citation>
    <scope>NUCLEOTIDE SEQUENCE [LARGE SCALE GENOMIC DNA]</scope>
    <source>
        <strain evidence="4">RKEM611</strain>
    </source>
</reference>
<sequence>MKVRSLITAIAAFSLTSSQSAFAEITIDQWIEDVEELKEDYLSVKEDVRNVAREYHNLMLEKNLYTLDLCTESERKTYKRRLIQVAADYWRNDYYPDVFKDNISAGASTTIDSYYHRCTRGIGPIKFQKKSCEKSFGRNMSGCLRQLG</sequence>
<gene>
    <name evidence="3" type="ORF">SAMN06296036_13163</name>
</gene>
<keyword evidence="2" id="KW-0732">Signal</keyword>
<dbReference type="Proteomes" id="UP000192907">
    <property type="component" value="Unassembled WGS sequence"/>
</dbReference>
<feature type="chain" id="PRO_5012170191" description="Lysozyme inhibitor LprI N-terminal domain-containing protein" evidence="2">
    <location>
        <begin position="24"/>
        <end position="148"/>
    </location>
</feature>
<accession>A0A1Y6CVF9</accession>
<keyword evidence="1" id="KW-0175">Coiled coil</keyword>
<evidence type="ECO:0000256" key="1">
    <source>
        <dbReference type="SAM" id="Coils"/>
    </source>
</evidence>
<feature type="signal peptide" evidence="2">
    <location>
        <begin position="1"/>
        <end position="23"/>
    </location>
</feature>
<dbReference type="RefSeq" id="WP_132325070.1">
    <property type="nucleotide sequence ID" value="NZ_FWZT01000031.1"/>
</dbReference>
<organism evidence="3 4">
    <name type="scientific">Pseudobacteriovorax antillogorgiicola</name>
    <dbReference type="NCBI Taxonomy" id="1513793"/>
    <lineage>
        <taxon>Bacteria</taxon>
        <taxon>Pseudomonadati</taxon>
        <taxon>Bdellovibrionota</taxon>
        <taxon>Oligoflexia</taxon>
        <taxon>Oligoflexales</taxon>
        <taxon>Pseudobacteriovoracaceae</taxon>
        <taxon>Pseudobacteriovorax</taxon>
    </lineage>
</organism>
<evidence type="ECO:0008006" key="5">
    <source>
        <dbReference type="Google" id="ProtNLM"/>
    </source>
</evidence>
<evidence type="ECO:0000313" key="4">
    <source>
        <dbReference type="Proteomes" id="UP000192907"/>
    </source>
</evidence>
<evidence type="ECO:0000313" key="3">
    <source>
        <dbReference type="EMBL" id="SMF77587.1"/>
    </source>
</evidence>
<keyword evidence="4" id="KW-1185">Reference proteome</keyword>
<protein>
    <recommendedName>
        <fullName evidence="5">Lysozyme inhibitor LprI N-terminal domain-containing protein</fullName>
    </recommendedName>
</protein>
<dbReference type="AlphaFoldDB" id="A0A1Y6CVF9"/>
<feature type="coiled-coil region" evidence="1">
    <location>
        <begin position="20"/>
        <end position="54"/>
    </location>
</feature>
<name>A0A1Y6CVF9_9BACT</name>
<dbReference type="EMBL" id="FWZT01000031">
    <property type="protein sequence ID" value="SMF77587.1"/>
    <property type="molecule type" value="Genomic_DNA"/>
</dbReference>
<evidence type="ECO:0000256" key="2">
    <source>
        <dbReference type="SAM" id="SignalP"/>
    </source>
</evidence>